<organism evidence="1 2">
    <name type="scientific">Anaerocolumna cellulosilytica</name>
    <dbReference type="NCBI Taxonomy" id="433286"/>
    <lineage>
        <taxon>Bacteria</taxon>
        <taxon>Bacillati</taxon>
        <taxon>Bacillota</taxon>
        <taxon>Clostridia</taxon>
        <taxon>Lachnospirales</taxon>
        <taxon>Lachnospiraceae</taxon>
        <taxon>Anaerocolumna</taxon>
    </lineage>
</organism>
<accession>A0A6S6QZ70</accession>
<dbReference type="EMBL" id="AP023367">
    <property type="protein sequence ID" value="BCJ95944.1"/>
    <property type="molecule type" value="Genomic_DNA"/>
</dbReference>
<evidence type="ECO:0000313" key="1">
    <source>
        <dbReference type="EMBL" id="BCJ95944.1"/>
    </source>
</evidence>
<sequence>MQYIPIDEQNHFQHSVTTPEVVKEVFVTYDKLQKVQEKEVLRINSI</sequence>
<protein>
    <submittedName>
        <fullName evidence="1">Uncharacterized protein</fullName>
    </submittedName>
</protein>
<evidence type="ECO:0000313" key="2">
    <source>
        <dbReference type="Proteomes" id="UP000515561"/>
    </source>
</evidence>
<name>A0A6S6QZ70_9FIRM</name>
<proteinExistence type="predicted"/>
<dbReference type="AlphaFoldDB" id="A0A6S6QZ70"/>
<keyword evidence="2" id="KW-1185">Reference proteome</keyword>
<gene>
    <name evidence="1" type="ORF">acsn021_35130</name>
</gene>
<dbReference type="RefSeq" id="WP_184092337.1">
    <property type="nucleotide sequence ID" value="NZ_AP023367.1"/>
</dbReference>
<reference evidence="1 2" key="1">
    <citation type="journal article" date="2016" name="Int. J. Syst. Evol. Microbiol.">
        <title>Descriptions of Anaerotaenia torta gen. nov., sp. nov. and Anaerocolumna cellulosilytica gen. nov., sp. nov. isolated from a methanogenic reactor of cattle waste.</title>
        <authorList>
            <person name="Uek A."/>
            <person name="Ohtaki Y."/>
            <person name="Kaku N."/>
            <person name="Ueki K."/>
        </authorList>
    </citation>
    <scope>NUCLEOTIDE SEQUENCE [LARGE SCALE GENOMIC DNA]</scope>
    <source>
        <strain evidence="1 2">SN021</strain>
    </source>
</reference>
<dbReference type="KEGG" id="acel:acsn021_35130"/>
<dbReference type="Proteomes" id="UP000515561">
    <property type="component" value="Chromosome"/>
</dbReference>